<name>A0AAD2HIG9_9AGAR</name>
<feature type="non-terminal residue" evidence="2">
    <location>
        <position position="1"/>
    </location>
</feature>
<evidence type="ECO:0000313" key="2">
    <source>
        <dbReference type="EMBL" id="CAK5275523.1"/>
    </source>
</evidence>
<feature type="compositionally biased region" description="Low complexity" evidence="1">
    <location>
        <begin position="45"/>
        <end position="98"/>
    </location>
</feature>
<dbReference type="EMBL" id="CAVNYO010000405">
    <property type="protein sequence ID" value="CAK5275523.1"/>
    <property type="molecule type" value="Genomic_DNA"/>
</dbReference>
<dbReference type="AlphaFoldDB" id="A0AAD2HIG9"/>
<sequence length="121" mass="11867">KPQPTGFLGSTAKAFDYSSSALGPGNTDISSVASEFAFNKSSSIPGTSDASSSLLSNPSFTGSTTTSFSQPLGSNSGSFSPTSSTFSSSGSSFNPASSAPPAIAAPILSAQPTGGLKAFKP</sequence>
<dbReference type="Proteomes" id="UP001295794">
    <property type="component" value="Unassembled WGS sequence"/>
</dbReference>
<gene>
    <name evidence="2" type="ORF">MYCIT1_LOCUS23341</name>
</gene>
<organism evidence="2 3">
    <name type="scientific">Mycena citricolor</name>
    <dbReference type="NCBI Taxonomy" id="2018698"/>
    <lineage>
        <taxon>Eukaryota</taxon>
        <taxon>Fungi</taxon>
        <taxon>Dikarya</taxon>
        <taxon>Basidiomycota</taxon>
        <taxon>Agaricomycotina</taxon>
        <taxon>Agaricomycetes</taxon>
        <taxon>Agaricomycetidae</taxon>
        <taxon>Agaricales</taxon>
        <taxon>Marasmiineae</taxon>
        <taxon>Mycenaceae</taxon>
        <taxon>Mycena</taxon>
    </lineage>
</organism>
<reference evidence="2" key="1">
    <citation type="submission" date="2023-11" db="EMBL/GenBank/DDBJ databases">
        <authorList>
            <person name="De Vega J J."/>
            <person name="De Vega J J."/>
        </authorList>
    </citation>
    <scope>NUCLEOTIDE SEQUENCE</scope>
</reference>
<evidence type="ECO:0000313" key="3">
    <source>
        <dbReference type="Proteomes" id="UP001295794"/>
    </source>
</evidence>
<proteinExistence type="predicted"/>
<protein>
    <submittedName>
        <fullName evidence="2">Uncharacterized protein</fullName>
    </submittedName>
</protein>
<feature type="region of interest" description="Disordered" evidence="1">
    <location>
        <begin position="42"/>
        <end position="98"/>
    </location>
</feature>
<evidence type="ECO:0000256" key="1">
    <source>
        <dbReference type="SAM" id="MobiDB-lite"/>
    </source>
</evidence>
<keyword evidence="3" id="KW-1185">Reference proteome</keyword>
<comment type="caution">
    <text evidence="2">The sequence shown here is derived from an EMBL/GenBank/DDBJ whole genome shotgun (WGS) entry which is preliminary data.</text>
</comment>
<feature type="non-terminal residue" evidence="2">
    <location>
        <position position="121"/>
    </location>
</feature>
<accession>A0AAD2HIG9</accession>